<dbReference type="SUPFAM" id="SSF49599">
    <property type="entry name" value="TRAF domain-like"/>
    <property type="match status" value="1"/>
</dbReference>
<dbReference type="GO" id="GO:0008270">
    <property type="term" value="F:zinc ion binding"/>
    <property type="evidence" value="ECO:0007669"/>
    <property type="project" value="UniProtKB-KW"/>
</dbReference>
<protein>
    <recommendedName>
        <fullName evidence="6">SIAH-type domain-containing protein</fullName>
    </recommendedName>
</protein>
<name>A0ABC8Z993_9POAL</name>
<sequence>MSPARRSPGIAQYQYREIKMRSTRTRKTAPKAAAAVAPRKKAKAFMDEEGSKIWMDPDSLSVECAICYMPFEAEVFMCKNGHAACAKCCVRINRKCWCCGKPIGDMRCRPLENVLAEMNTLCRFSKYGCTEVVKYIDKSRHEEACPRAPSGCPFDVCTYRGLLLYKHLLDEHSGAVTSVANNLRDTTRLPFDKSAPFRVLVLERAPDTGEGEGSVLLLLNGGGVLSGRSLSLVCLAGPRPEGNSDGELRYKMEVRGSEPGVLSLEGTAPRVRELEGFEAKMFLFVPDASWAPTDRVSVSIRIG</sequence>
<dbReference type="PROSITE" id="PS51081">
    <property type="entry name" value="ZF_SIAH"/>
    <property type="match status" value="1"/>
</dbReference>
<evidence type="ECO:0000313" key="7">
    <source>
        <dbReference type="EMBL" id="CAL4957716.1"/>
    </source>
</evidence>
<keyword evidence="1" id="KW-0479">Metal-binding</keyword>
<dbReference type="AlphaFoldDB" id="A0ABC8Z993"/>
<dbReference type="InterPro" id="IPR013010">
    <property type="entry name" value="Znf_SIAH"/>
</dbReference>
<evidence type="ECO:0000256" key="1">
    <source>
        <dbReference type="ARBA" id="ARBA00022723"/>
    </source>
</evidence>
<evidence type="ECO:0000313" key="8">
    <source>
        <dbReference type="Proteomes" id="UP001497457"/>
    </source>
</evidence>
<evidence type="ECO:0000256" key="5">
    <source>
        <dbReference type="PROSITE-ProRule" id="PRU00455"/>
    </source>
</evidence>
<dbReference type="InterPro" id="IPR013083">
    <property type="entry name" value="Znf_RING/FYVE/PHD"/>
</dbReference>
<keyword evidence="2 5" id="KW-0863">Zinc-finger</keyword>
<dbReference type="EMBL" id="OZ075128">
    <property type="protein sequence ID" value="CAL4957716.1"/>
    <property type="molecule type" value="Genomic_DNA"/>
</dbReference>
<dbReference type="Pfam" id="PF21361">
    <property type="entry name" value="Sina_ZnF"/>
    <property type="match status" value="1"/>
</dbReference>
<dbReference type="PANTHER" id="PTHR46632">
    <property type="entry name" value="E3 UBIQUITIN-PROTEIN LIGASE SINA-LIKE 4"/>
    <property type="match status" value="1"/>
</dbReference>
<dbReference type="Proteomes" id="UP001497457">
    <property type="component" value="Chromosome 18b"/>
</dbReference>
<dbReference type="Gene3D" id="3.30.40.10">
    <property type="entry name" value="Zinc/RING finger domain, C3HC4 (zinc finger)"/>
    <property type="match status" value="1"/>
</dbReference>
<organism evidence="7 8">
    <name type="scientific">Urochloa decumbens</name>
    <dbReference type="NCBI Taxonomy" id="240449"/>
    <lineage>
        <taxon>Eukaryota</taxon>
        <taxon>Viridiplantae</taxon>
        <taxon>Streptophyta</taxon>
        <taxon>Embryophyta</taxon>
        <taxon>Tracheophyta</taxon>
        <taxon>Spermatophyta</taxon>
        <taxon>Magnoliopsida</taxon>
        <taxon>Liliopsida</taxon>
        <taxon>Poales</taxon>
        <taxon>Poaceae</taxon>
        <taxon>PACMAD clade</taxon>
        <taxon>Panicoideae</taxon>
        <taxon>Panicodae</taxon>
        <taxon>Paniceae</taxon>
        <taxon>Melinidinae</taxon>
        <taxon>Urochloa</taxon>
    </lineage>
</organism>
<accession>A0ABC8Z993</accession>
<dbReference type="InterPro" id="IPR044286">
    <property type="entry name" value="SINL_plant"/>
</dbReference>
<keyword evidence="8" id="KW-1185">Reference proteome</keyword>
<dbReference type="PANTHER" id="PTHR46632:SF16">
    <property type="entry name" value="E3 UBIQUITIN-PROTEIN LIGASE SINA-LIKE 10"/>
    <property type="match status" value="1"/>
</dbReference>
<keyword evidence="3" id="KW-0862">Zinc</keyword>
<reference evidence="7" key="1">
    <citation type="submission" date="2024-10" db="EMBL/GenBank/DDBJ databases">
        <authorList>
            <person name="Ryan C."/>
        </authorList>
    </citation>
    <scope>NUCLEOTIDE SEQUENCE [LARGE SCALE GENOMIC DNA]</scope>
</reference>
<evidence type="ECO:0000256" key="4">
    <source>
        <dbReference type="ARBA" id="ARBA00024004"/>
    </source>
</evidence>
<comment type="function">
    <text evidence="4">E3 ubiquitin-protein ligase that mediates ubiquitination and subsequent proteasomal degradation of target proteins. E3 ubiquitin ligases accept ubiquitin from an E2 ubiquitin-conjugating enzyme in the form of a thioester and then directly transfers the ubiquitin to targeted substrates. It probably triggers the ubiquitin-mediated degradation of different substrates.</text>
</comment>
<feature type="domain" description="SIAH-type" evidence="6">
    <location>
        <begin position="117"/>
        <end position="173"/>
    </location>
</feature>
<evidence type="ECO:0000256" key="3">
    <source>
        <dbReference type="ARBA" id="ARBA00022833"/>
    </source>
</evidence>
<gene>
    <name evidence="7" type="ORF">URODEC1_LOCUS42719</name>
</gene>
<evidence type="ECO:0000256" key="2">
    <source>
        <dbReference type="ARBA" id="ARBA00022771"/>
    </source>
</evidence>
<proteinExistence type="predicted"/>
<evidence type="ECO:0000259" key="6">
    <source>
        <dbReference type="PROSITE" id="PS51081"/>
    </source>
</evidence>